<dbReference type="EMBL" id="UINC01065201">
    <property type="protein sequence ID" value="SVB94617.1"/>
    <property type="molecule type" value="Genomic_DNA"/>
</dbReference>
<gene>
    <name evidence="1" type="ORF">METZ01_LOCUS247471</name>
</gene>
<evidence type="ECO:0000313" key="1">
    <source>
        <dbReference type="EMBL" id="SVB94617.1"/>
    </source>
</evidence>
<accession>A0A382I5X6</accession>
<organism evidence="1">
    <name type="scientific">marine metagenome</name>
    <dbReference type="NCBI Taxonomy" id="408172"/>
    <lineage>
        <taxon>unclassified sequences</taxon>
        <taxon>metagenomes</taxon>
        <taxon>ecological metagenomes</taxon>
    </lineage>
</organism>
<name>A0A382I5X6_9ZZZZ</name>
<protein>
    <submittedName>
        <fullName evidence="1">Uncharacterized protein</fullName>
    </submittedName>
</protein>
<reference evidence="1" key="1">
    <citation type="submission" date="2018-05" db="EMBL/GenBank/DDBJ databases">
        <authorList>
            <person name="Lanie J.A."/>
            <person name="Ng W.-L."/>
            <person name="Kazmierczak K.M."/>
            <person name="Andrzejewski T.M."/>
            <person name="Davidsen T.M."/>
            <person name="Wayne K.J."/>
            <person name="Tettelin H."/>
            <person name="Glass J.I."/>
            <person name="Rusch D."/>
            <person name="Podicherti R."/>
            <person name="Tsui H.-C.T."/>
            <person name="Winkler M.E."/>
        </authorList>
    </citation>
    <scope>NUCLEOTIDE SEQUENCE</scope>
</reference>
<dbReference type="AlphaFoldDB" id="A0A382I5X6"/>
<proteinExistence type="predicted"/>
<sequence length="167" mass="18473">MSVPPRTTISYSTNPVFSSTMVSFRHWLFFREYASGAFSGDGELVQLFGGRSKIKIQNWLSEQGVTLDAADEAAARLGGVLIGKGGSVRSLPIQTEKVVQRWSCLCDDLALTIGLLGRAVGNLFLSSRTPDYTWNALLGLYFIGDDPRLYGKKPPRKVIRAQLPYRK</sequence>